<feature type="region of interest" description="Disordered" evidence="1">
    <location>
        <begin position="1"/>
        <end position="99"/>
    </location>
</feature>
<dbReference type="GeneID" id="25900867"/>
<proteinExistence type="predicted"/>
<feature type="compositionally biased region" description="Low complexity" evidence="1">
    <location>
        <begin position="81"/>
        <end position="99"/>
    </location>
</feature>
<evidence type="ECO:0000313" key="3">
    <source>
        <dbReference type="Proteomes" id="UP000054560"/>
    </source>
</evidence>
<accession>A0A0L0GFA0</accession>
<feature type="compositionally biased region" description="Polar residues" evidence="1">
    <location>
        <begin position="51"/>
        <end position="62"/>
    </location>
</feature>
<sequence length="140" mass="14179">MNNTAATQSVGGALPKGFGAQSSAPTTFNPVQKTTPISHSREPAPMGSGMGQFSSGRSQTDTAAGPLFISKPPQTNVPVLAKTDTPATTTEAPSPPGATAATISLPSGKENVLGERNPSVLAKLTRGSLMAPLVLGVRKR</sequence>
<name>A0A0L0GFA0_9EUKA</name>
<feature type="compositionally biased region" description="Polar residues" evidence="1">
    <location>
        <begin position="1"/>
        <end position="10"/>
    </location>
</feature>
<dbReference type="Proteomes" id="UP000054560">
    <property type="component" value="Unassembled WGS sequence"/>
</dbReference>
<protein>
    <submittedName>
        <fullName evidence="2">Uncharacterized protein</fullName>
    </submittedName>
</protein>
<reference evidence="2 3" key="1">
    <citation type="submission" date="2011-02" db="EMBL/GenBank/DDBJ databases">
        <title>The Genome Sequence of Sphaeroforma arctica JP610.</title>
        <authorList>
            <consortium name="The Broad Institute Genome Sequencing Platform"/>
            <person name="Russ C."/>
            <person name="Cuomo C."/>
            <person name="Young S.K."/>
            <person name="Zeng Q."/>
            <person name="Gargeya S."/>
            <person name="Alvarado L."/>
            <person name="Berlin A."/>
            <person name="Chapman S.B."/>
            <person name="Chen Z."/>
            <person name="Freedman E."/>
            <person name="Gellesch M."/>
            <person name="Goldberg J."/>
            <person name="Griggs A."/>
            <person name="Gujja S."/>
            <person name="Heilman E."/>
            <person name="Heiman D."/>
            <person name="Howarth C."/>
            <person name="Mehta T."/>
            <person name="Neiman D."/>
            <person name="Pearson M."/>
            <person name="Roberts A."/>
            <person name="Saif S."/>
            <person name="Shea T."/>
            <person name="Shenoy N."/>
            <person name="Sisk P."/>
            <person name="Stolte C."/>
            <person name="Sykes S."/>
            <person name="White J."/>
            <person name="Yandava C."/>
            <person name="Burger G."/>
            <person name="Gray M.W."/>
            <person name="Holland P.W.H."/>
            <person name="King N."/>
            <person name="Lang F.B.F."/>
            <person name="Roger A.J."/>
            <person name="Ruiz-Trillo I."/>
            <person name="Haas B."/>
            <person name="Nusbaum C."/>
            <person name="Birren B."/>
        </authorList>
    </citation>
    <scope>NUCLEOTIDE SEQUENCE [LARGE SCALE GENOMIC DNA]</scope>
    <source>
        <strain evidence="2 3">JP610</strain>
    </source>
</reference>
<keyword evidence="3" id="KW-1185">Reference proteome</keyword>
<dbReference type="EMBL" id="KQ241606">
    <property type="protein sequence ID" value="KNC87539.1"/>
    <property type="molecule type" value="Genomic_DNA"/>
</dbReference>
<organism evidence="2 3">
    <name type="scientific">Sphaeroforma arctica JP610</name>
    <dbReference type="NCBI Taxonomy" id="667725"/>
    <lineage>
        <taxon>Eukaryota</taxon>
        <taxon>Ichthyosporea</taxon>
        <taxon>Ichthyophonida</taxon>
        <taxon>Sphaeroforma</taxon>
    </lineage>
</organism>
<gene>
    <name evidence="2" type="ORF">SARC_00363</name>
</gene>
<feature type="compositionally biased region" description="Polar residues" evidence="1">
    <location>
        <begin position="20"/>
        <end position="38"/>
    </location>
</feature>
<evidence type="ECO:0000256" key="1">
    <source>
        <dbReference type="SAM" id="MobiDB-lite"/>
    </source>
</evidence>
<evidence type="ECO:0000313" key="2">
    <source>
        <dbReference type="EMBL" id="KNC87539.1"/>
    </source>
</evidence>
<dbReference type="AlphaFoldDB" id="A0A0L0GFA0"/>
<dbReference type="RefSeq" id="XP_014161441.1">
    <property type="nucleotide sequence ID" value="XM_014305966.1"/>
</dbReference>